<dbReference type="InterPro" id="IPR052734">
    <property type="entry name" value="Nod_factor_acetyltransferase"/>
</dbReference>
<accession>A0A844FMZ2</accession>
<reference evidence="3 4" key="1">
    <citation type="submission" date="2019-08" db="EMBL/GenBank/DDBJ databases">
        <title>In-depth cultivation of the pig gut microbiome towards novel bacterial diversity and tailored functional studies.</title>
        <authorList>
            <person name="Wylensek D."/>
            <person name="Hitch T.C.A."/>
            <person name="Clavel T."/>
        </authorList>
    </citation>
    <scope>NUCLEOTIDE SEQUENCE [LARGE SCALE GENOMIC DNA]</scope>
    <source>
        <strain evidence="3 4">WCA-470BD-2E</strain>
    </source>
</reference>
<dbReference type="Proteomes" id="UP000452141">
    <property type="component" value="Unassembled WGS sequence"/>
</dbReference>
<dbReference type="PANTHER" id="PTHR37312:SF1">
    <property type="entry name" value="MEMBRANE-BOUND ACYLTRANSFERASE YKRP-RELATED"/>
    <property type="match status" value="1"/>
</dbReference>
<evidence type="ECO:0000259" key="2">
    <source>
        <dbReference type="Pfam" id="PF01757"/>
    </source>
</evidence>
<proteinExistence type="predicted"/>
<feature type="transmembrane region" description="Helical" evidence="1">
    <location>
        <begin position="230"/>
        <end position="249"/>
    </location>
</feature>
<feature type="transmembrane region" description="Helical" evidence="1">
    <location>
        <begin position="126"/>
        <end position="154"/>
    </location>
</feature>
<evidence type="ECO:0000313" key="3">
    <source>
        <dbReference type="EMBL" id="MST79727.1"/>
    </source>
</evidence>
<feature type="transmembrane region" description="Helical" evidence="1">
    <location>
        <begin position="21"/>
        <end position="38"/>
    </location>
</feature>
<evidence type="ECO:0000256" key="1">
    <source>
        <dbReference type="SAM" id="Phobius"/>
    </source>
</evidence>
<dbReference type="GO" id="GO:0016747">
    <property type="term" value="F:acyltransferase activity, transferring groups other than amino-acyl groups"/>
    <property type="evidence" value="ECO:0007669"/>
    <property type="project" value="InterPro"/>
</dbReference>
<protein>
    <submittedName>
        <fullName evidence="3">Acyltransferase family protein</fullName>
    </submittedName>
</protein>
<feature type="transmembrane region" description="Helical" evidence="1">
    <location>
        <begin position="161"/>
        <end position="179"/>
    </location>
</feature>
<feature type="transmembrane region" description="Helical" evidence="1">
    <location>
        <begin position="191"/>
        <end position="218"/>
    </location>
</feature>
<dbReference type="Pfam" id="PF01757">
    <property type="entry name" value="Acyl_transf_3"/>
    <property type="match status" value="1"/>
</dbReference>
<name>A0A844FMZ2_9LACO</name>
<feature type="domain" description="Acyltransferase 3" evidence="2">
    <location>
        <begin position="17"/>
        <end position="342"/>
    </location>
</feature>
<evidence type="ECO:0000313" key="4">
    <source>
        <dbReference type="Proteomes" id="UP000452141"/>
    </source>
</evidence>
<dbReference type="AlphaFoldDB" id="A0A844FMZ2"/>
<organism evidence="3 4">
    <name type="scientific">Lactobacillus equicursoris</name>
    <dbReference type="NCBI Taxonomy" id="420645"/>
    <lineage>
        <taxon>Bacteria</taxon>
        <taxon>Bacillati</taxon>
        <taxon>Bacillota</taxon>
        <taxon>Bacilli</taxon>
        <taxon>Lactobacillales</taxon>
        <taxon>Lactobacillaceae</taxon>
        <taxon>Lactobacillus</taxon>
    </lineage>
</organism>
<keyword evidence="1" id="KW-0812">Transmembrane</keyword>
<sequence>MILRQTDRQTDRQTRLDWLDIAKGIAIVAVLIGHTSAINKNVQIYLYSWHMPIFFIVSGILLQYRDSWRYRSYKGIVVRKAKSLLYPYLTFSILTTIYSIKFTVGTSAIVMSFYKNIGANILVQDILGTILGIGIWLLWFLPALFFGELLAIVILKQSQHVHYIAASVLLLIIIVSPIGRNAYLASETQSVILSFIAVILLVIFRILVATTFLLIGYFIAEFKILDKINLAGALLLLTIEVLTSQLNQVDIRDALIGNPVLFFFNAIVSSIAILFLAKKVKALKIFDYLGRNSLLIFTLQGVGGLFFASYISNKLFSNSIILEMFEIILLILGETAATWIIVRWVKPLYDYRSLRKLIKNNNLLWLCKGGC</sequence>
<feature type="transmembrane region" description="Helical" evidence="1">
    <location>
        <begin position="44"/>
        <end position="64"/>
    </location>
</feature>
<keyword evidence="3" id="KW-0808">Transferase</keyword>
<keyword evidence="1" id="KW-1133">Transmembrane helix</keyword>
<feature type="transmembrane region" description="Helical" evidence="1">
    <location>
        <begin position="289"/>
        <end position="312"/>
    </location>
</feature>
<feature type="transmembrane region" description="Helical" evidence="1">
    <location>
        <begin position="85"/>
        <end position="114"/>
    </location>
</feature>
<dbReference type="PANTHER" id="PTHR37312">
    <property type="entry name" value="MEMBRANE-BOUND ACYLTRANSFERASE YKRP-RELATED"/>
    <property type="match status" value="1"/>
</dbReference>
<dbReference type="EMBL" id="VUMW01000009">
    <property type="protein sequence ID" value="MST79727.1"/>
    <property type="molecule type" value="Genomic_DNA"/>
</dbReference>
<feature type="transmembrane region" description="Helical" evidence="1">
    <location>
        <begin position="324"/>
        <end position="345"/>
    </location>
</feature>
<keyword evidence="1" id="KW-0472">Membrane</keyword>
<comment type="caution">
    <text evidence="3">The sequence shown here is derived from an EMBL/GenBank/DDBJ whole genome shotgun (WGS) entry which is preliminary data.</text>
</comment>
<gene>
    <name evidence="3" type="ORF">FYJ61_04410</name>
</gene>
<keyword evidence="3" id="KW-0012">Acyltransferase</keyword>
<dbReference type="InterPro" id="IPR002656">
    <property type="entry name" value="Acyl_transf_3_dom"/>
</dbReference>
<feature type="transmembrane region" description="Helical" evidence="1">
    <location>
        <begin position="255"/>
        <end position="277"/>
    </location>
</feature>